<keyword evidence="2 5" id="KW-0863">Zinc-finger</keyword>
<comment type="caution">
    <text evidence="8">The sequence shown here is derived from an EMBL/GenBank/DDBJ whole genome shotgun (WGS) entry which is preliminary data.</text>
</comment>
<dbReference type="PROSITE" id="PS50089">
    <property type="entry name" value="ZF_RING_2"/>
    <property type="match status" value="1"/>
</dbReference>
<dbReference type="GO" id="GO:0005634">
    <property type="term" value="C:nucleus"/>
    <property type="evidence" value="ECO:0007669"/>
    <property type="project" value="TreeGrafter"/>
</dbReference>
<dbReference type="InterPro" id="IPR001841">
    <property type="entry name" value="Znf_RING"/>
</dbReference>
<comment type="similarity">
    <text evidence="4">Belongs to the ZFTRAF1 family.</text>
</comment>
<evidence type="ECO:0000256" key="4">
    <source>
        <dbReference type="ARBA" id="ARBA00034319"/>
    </source>
</evidence>
<gene>
    <name evidence="8" type="ORF">HOLleu_12736</name>
</gene>
<evidence type="ECO:0000313" key="8">
    <source>
        <dbReference type="EMBL" id="KAJ8041822.1"/>
    </source>
</evidence>
<evidence type="ECO:0000256" key="2">
    <source>
        <dbReference type="ARBA" id="ARBA00022771"/>
    </source>
</evidence>
<sequence length="440" mass="50159">MVPVPTHHIICCIQFERPSAKMEASTMTENPVSYSHNSPESTSSEPDGSDSHEPLKKKQKTSESNLSREAEGEKLEDRLNGILRCTVCLDLPVCTVFQCTNGHLMCAGCFAHLLADARLEDGRATCPNCRCEISKNLCSRNLAVEKAVSELPIQCPHCNQQLPRNAVDQHVWNQCQESTVVLMMNSLIVFPSFSQHSRIFLLLFLPMSAHARIRLCLLVPGVFNRCHTSSGVFTSLQRFRLVSCEYEALGCPWQGPFHEMGQHEKECTAPSKRGAQVLEVMKSKEAKHKEELKIYRNILGLLSYEKINFNDLQLKPYRTHDFITKLYYESGRFSAFNQQWLIKTSVNDDERHPSHTTERRMTFQLALKSRVTTPIDVHYLVINGPNSDVKINPQVYRFEFTEEKTESPYELLPLIDSAECNKVLANKTINLRLILFQVPK</sequence>
<evidence type="ECO:0000256" key="6">
    <source>
        <dbReference type="SAM" id="MobiDB-lite"/>
    </source>
</evidence>
<keyword evidence="9" id="KW-1185">Reference proteome</keyword>
<evidence type="ECO:0000256" key="3">
    <source>
        <dbReference type="ARBA" id="ARBA00022833"/>
    </source>
</evidence>
<name>A0A9Q1CAQ6_HOLLE</name>
<accession>A0A9Q1CAQ6</accession>
<dbReference type="AlphaFoldDB" id="A0A9Q1CAQ6"/>
<evidence type="ECO:0000313" key="9">
    <source>
        <dbReference type="Proteomes" id="UP001152320"/>
    </source>
</evidence>
<dbReference type="OrthoDB" id="10062218at2759"/>
<dbReference type="InterPro" id="IPR039338">
    <property type="entry name" value="ZFTRAF1"/>
</dbReference>
<organism evidence="8 9">
    <name type="scientific">Holothuria leucospilota</name>
    <name type="common">Black long sea cucumber</name>
    <name type="synonym">Mertensiothuria leucospilota</name>
    <dbReference type="NCBI Taxonomy" id="206669"/>
    <lineage>
        <taxon>Eukaryota</taxon>
        <taxon>Metazoa</taxon>
        <taxon>Echinodermata</taxon>
        <taxon>Eleutherozoa</taxon>
        <taxon>Echinozoa</taxon>
        <taxon>Holothuroidea</taxon>
        <taxon>Aspidochirotacea</taxon>
        <taxon>Aspidochirotida</taxon>
        <taxon>Holothuriidae</taxon>
        <taxon>Holothuria</taxon>
    </lineage>
</organism>
<evidence type="ECO:0000259" key="7">
    <source>
        <dbReference type="PROSITE" id="PS50089"/>
    </source>
</evidence>
<proteinExistence type="inferred from homology"/>
<feature type="domain" description="RING-type" evidence="7">
    <location>
        <begin position="85"/>
        <end position="130"/>
    </location>
</feature>
<evidence type="ECO:0000256" key="5">
    <source>
        <dbReference type="PROSITE-ProRule" id="PRU00175"/>
    </source>
</evidence>
<dbReference type="GO" id="GO:0008270">
    <property type="term" value="F:zinc ion binding"/>
    <property type="evidence" value="ECO:0007669"/>
    <property type="project" value="UniProtKB-KW"/>
</dbReference>
<keyword evidence="3" id="KW-0862">Zinc</keyword>
<dbReference type="EMBL" id="JAIZAY010000005">
    <property type="protein sequence ID" value="KAJ8041822.1"/>
    <property type="molecule type" value="Genomic_DNA"/>
</dbReference>
<dbReference type="SUPFAM" id="SSF57850">
    <property type="entry name" value="RING/U-box"/>
    <property type="match status" value="1"/>
</dbReference>
<evidence type="ECO:0000256" key="1">
    <source>
        <dbReference type="ARBA" id="ARBA00022723"/>
    </source>
</evidence>
<feature type="region of interest" description="Disordered" evidence="6">
    <location>
        <begin position="23"/>
        <end position="73"/>
    </location>
</feature>
<dbReference type="Gene3D" id="3.30.40.10">
    <property type="entry name" value="Zinc/RING finger domain, C3HC4 (zinc finger)"/>
    <property type="match status" value="1"/>
</dbReference>
<reference evidence="8" key="1">
    <citation type="submission" date="2021-10" db="EMBL/GenBank/DDBJ databases">
        <title>Tropical sea cucumber genome reveals ecological adaptation and Cuvierian tubules defense mechanism.</title>
        <authorList>
            <person name="Chen T."/>
        </authorList>
    </citation>
    <scope>NUCLEOTIDE SEQUENCE</scope>
    <source>
        <strain evidence="8">Nanhai2018</strain>
        <tissue evidence="8">Muscle</tissue>
    </source>
</reference>
<protein>
    <submittedName>
        <fullName evidence="8">Cysteine and histidine-rich protein 1-B</fullName>
    </submittedName>
</protein>
<dbReference type="CDD" id="cd16505">
    <property type="entry name" value="RING-HC_CYHR1"/>
    <property type="match status" value="1"/>
</dbReference>
<keyword evidence="1" id="KW-0479">Metal-binding</keyword>
<dbReference type="Proteomes" id="UP001152320">
    <property type="component" value="Chromosome 5"/>
</dbReference>
<dbReference type="PANTHER" id="PTHR23059">
    <property type="entry name" value="CYSTEINE AND HISTIDINE-RICH PROTEIN 1"/>
    <property type="match status" value="1"/>
</dbReference>
<feature type="compositionally biased region" description="Polar residues" evidence="6">
    <location>
        <begin position="25"/>
        <end position="46"/>
    </location>
</feature>
<dbReference type="PANTHER" id="PTHR23059:SF4">
    <property type="entry name" value="ZINC FINGER TRAF-TYPE-CONTAINING PROTEIN 1"/>
    <property type="match status" value="1"/>
</dbReference>
<dbReference type="InterPro" id="IPR013083">
    <property type="entry name" value="Znf_RING/FYVE/PHD"/>
</dbReference>